<evidence type="ECO:0000313" key="4">
    <source>
        <dbReference type="Proteomes" id="UP000281726"/>
    </source>
</evidence>
<evidence type="ECO:0000256" key="1">
    <source>
        <dbReference type="SAM" id="MobiDB-lite"/>
    </source>
</evidence>
<keyword evidence="2" id="KW-1133">Transmembrane helix</keyword>
<keyword evidence="2" id="KW-0472">Membrane</keyword>
<evidence type="ECO:0000256" key="2">
    <source>
        <dbReference type="SAM" id="Phobius"/>
    </source>
</evidence>
<dbReference type="EMBL" id="RBAK01000005">
    <property type="protein sequence ID" value="RKN46320.1"/>
    <property type="molecule type" value="Genomic_DNA"/>
</dbReference>
<feature type="transmembrane region" description="Helical" evidence="2">
    <location>
        <begin position="43"/>
        <end position="63"/>
    </location>
</feature>
<dbReference type="RefSeq" id="WP_120729101.1">
    <property type="nucleotide sequence ID" value="NZ_RBAK01000005.1"/>
</dbReference>
<keyword evidence="2" id="KW-0812">Transmembrane</keyword>
<feature type="region of interest" description="Disordered" evidence="1">
    <location>
        <begin position="246"/>
        <end position="272"/>
    </location>
</feature>
<sequence>MRATEDDMLRAAVGDLAGEARGVPDLADRALRRGRQLRRRRRGTAVVGAFVALTGLTAPFLLLRPGPPAGTAAWNDPVVPVVSVAPAPTGDWTRSRLPLPGGWVLAGATSTGTPAETAYALDRTRNRYLAVDTYEQVWAPPQGRTAVVVDEDRRGSTGLLDIATGSVRWVDTGSSILDPHWSPDGQRLVVTILDKDTAQFSMGVLTARTGTYQTFPVDIASRYLCTDYCFFTWTRDGQEVVLQQTDPGAPRSESAPHPRRGVQLFSPDTGQPTRFLPVPGDPAGPWSWSPDGQLVVIKGRDGPQIAEVATGQVLGAAPAEHAAWVSDDRLLYRDLQANEMVLADRDGRDLARQALPRELGANMVLTISPD</sequence>
<organism evidence="3 4">
    <name type="scientific">Micromonospora endolithica</name>
    <dbReference type="NCBI Taxonomy" id="230091"/>
    <lineage>
        <taxon>Bacteria</taxon>
        <taxon>Bacillati</taxon>
        <taxon>Actinomycetota</taxon>
        <taxon>Actinomycetes</taxon>
        <taxon>Micromonosporales</taxon>
        <taxon>Micromonosporaceae</taxon>
        <taxon>Micromonospora</taxon>
    </lineage>
</organism>
<reference evidence="3 4" key="1">
    <citation type="journal article" date="2004" name="Syst. Appl. Microbiol.">
        <title>Cryptoendolithic actinomycetes from antarctic sandstone rock samples: Micromonospora endolithica sp. nov. and two isolates related to Micromonospora coerulea Jensen 1932.</title>
        <authorList>
            <person name="Hirsch P."/>
            <person name="Mevs U."/>
            <person name="Kroppenstedt R.M."/>
            <person name="Schumann P."/>
            <person name="Stackebrandt E."/>
        </authorList>
    </citation>
    <scope>NUCLEOTIDE SEQUENCE [LARGE SCALE GENOMIC DNA]</scope>
    <source>
        <strain evidence="3 4">JCM 12677</strain>
    </source>
</reference>
<evidence type="ECO:0008006" key="5">
    <source>
        <dbReference type="Google" id="ProtNLM"/>
    </source>
</evidence>
<dbReference type="Proteomes" id="UP000281726">
    <property type="component" value="Unassembled WGS sequence"/>
</dbReference>
<protein>
    <recommendedName>
        <fullName evidence="5">WD40 repeat domain-containing protein</fullName>
    </recommendedName>
</protein>
<dbReference type="OrthoDB" id="3516511at2"/>
<evidence type="ECO:0000313" key="3">
    <source>
        <dbReference type="EMBL" id="RKN46320.1"/>
    </source>
</evidence>
<comment type="caution">
    <text evidence="3">The sequence shown here is derived from an EMBL/GenBank/DDBJ whole genome shotgun (WGS) entry which is preliminary data.</text>
</comment>
<name>A0A3A9ZDE0_9ACTN</name>
<dbReference type="InterPro" id="IPR011042">
    <property type="entry name" value="6-blade_b-propeller_TolB-like"/>
</dbReference>
<accession>A0A3A9ZDE0</accession>
<proteinExistence type="predicted"/>
<dbReference type="AlphaFoldDB" id="A0A3A9ZDE0"/>
<dbReference type="SUPFAM" id="SSF82171">
    <property type="entry name" value="DPP6 N-terminal domain-like"/>
    <property type="match status" value="1"/>
</dbReference>
<dbReference type="Gene3D" id="2.120.10.30">
    <property type="entry name" value="TolB, C-terminal domain"/>
    <property type="match status" value="1"/>
</dbReference>
<gene>
    <name evidence="3" type="ORF">D7223_15500</name>
</gene>
<keyword evidence="4" id="KW-1185">Reference proteome</keyword>